<dbReference type="RefSeq" id="WP_275278879.1">
    <property type="nucleotide sequence ID" value="NZ_CP119108.1"/>
</dbReference>
<reference evidence="3 4" key="1">
    <citation type="submission" date="2023-03" db="EMBL/GenBank/DDBJ databases">
        <title>Genome sequence of Microbacterium sp. KACC 23027.</title>
        <authorList>
            <person name="Kim S."/>
            <person name="Heo J."/>
            <person name="Kwon S.-W."/>
        </authorList>
    </citation>
    <scope>NUCLEOTIDE SEQUENCE [LARGE SCALE GENOMIC DNA]</scope>
    <source>
        <strain evidence="3 4">KACC 23027</strain>
    </source>
</reference>
<evidence type="ECO:0000256" key="1">
    <source>
        <dbReference type="SAM" id="Coils"/>
    </source>
</evidence>
<gene>
    <name evidence="3" type="ORF">PU630_03020</name>
</gene>
<dbReference type="EMBL" id="CP119108">
    <property type="protein sequence ID" value="WEG09555.1"/>
    <property type="molecule type" value="Genomic_DNA"/>
</dbReference>
<organism evidence="3 4">
    <name type="scientific">Microbacterium horticulturae</name>
    <dbReference type="NCBI Taxonomy" id="3028316"/>
    <lineage>
        <taxon>Bacteria</taxon>
        <taxon>Bacillati</taxon>
        <taxon>Actinomycetota</taxon>
        <taxon>Actinomycetes</taxon>
        <taxon>Micrococcales</taxon>
        <taxon>Microbacteriaceae</taxon>
        <taxon>Microbacterium</taxon>
    </lineage>
</organism>
<keyword evidence="4" id="KW-1185">Reference proteome</keyword>
<evidence type="ECO:0000313" key="3">
    <source>
        <dbReference type="EMBL" id="WEG09555.1"/>
    </source>
</evidence>
<dbReference type="Proteomes" id="UP001214553">
    <property type="component" value="Chromosome"/>
</dbReference>
<sequence length="229" mass="25983">MADAKRGDTARRLASWRRPKGMKLSDMVADGLYVASAATRLQLKNRILVDVIARGGDFDVQRLMPEARETLLTLAAEAEQDAQRIESARLRAKRRHSDSYGTHDYRSRDVRNLRKRQRQSEQVAAELRARAEDENELRTLVEDAREAAWSEVERNIDSTLRIEAARPDLEPDYGKLRDARMQSLRLIDLPRLAAHRRRNAQGAAGTLNDEKAMDAPAEKVGDVDLSELE</sequence>
<proteinExistence type="predicted"/>
<protein>
    <submittedName>
        <fullName evidence="3">Asparagine synthase</fullName>
    </submittedName>
</protein>
<feature type="coiled-coil region" evidence="1">
    <location>
        <begin position="68"/>
        <end position="130"/>
    </location>
</feature>
<evidence type="ECO:0000313" key="4">
    <source>
        <dbReference type="Proteomes" id="UP001214553"/>
    </source>
</evidence>
<feature type="compositionally biased region" description="Basic and acidic residues" evidence="2">
    <location>
        <begin position="208"/>
        <end position="222"/>
    </location>
</feature>
<accession>A0ABY8C2U7</accession>
<keyword evidence="1" id="KW-0175">Coiled coil</keyword>
<evidence type="ECO:0000256" key="2">
    <source>
        <dbReference type="SAM" id="MobiDB-lite"/>
    </source>
</evidence>
<feature type="region of interest" description="Disordered" evidence="2">
    <location>
        <begin position="197"/>
        <end position="229"/>
    </location>
</feature>
<name>A0ABY8C2U7_9MICO</name>